<keyword evidence="3" id="KW-1185">Reference proteome</keyword>
<feature type="region of interest" description="Disordered" evidence="1">
    <location>
        <begin position="86"/>
        <end position="106"/>
    </location>
</feature>
<comment type="caution">
    <text evidence="2">The sequence shown here is derived from an EMBL/GenBank/DDBJ whole genome shotgun (WGS) entry which is preliminary data.</text>
</comment>
<evidence type="ECO:0000313" key="2">
    <source>
        <dbReference type="EMBL" id="GIZ03972.1"/>
    </source>
</evidence>
<name>A0AAV4Y9R1_CAEEX</name>
<evidence type="ECO:0000256" key="1">
    <source>
        <dbReference type="SAM" id="MobiDB-lite"/>
    </source>
</evidence>
<protein>
    <submittedName>
        <fullName evidence="2">Uncharacterized protein</fullName>
    </submittedName>
</protein>
<dbReference type="AlphaFoldDB" id="A0AAV4Y9R1"/>
<dbReference type="EMBL" id="BPLR01019020">
    <property type="protein sequence ID" value="GIZ03972.1"/>
    <property type="molecule type" value="Genomic_DNA"/>
</dbReference>
<reference evidence="2 3" key="1">
    <citation type="submission" date="2021-06" db="EMBL/GenBank/DDBJ databases">
        <title>Caerostris extrusa draft genome.</title>
        <authorList>
            <person name="Kono N."/>
            <person name="Arakawa K."/>
        </authorList>
    </citation>
    <scope>NUCLEOTIDE SEQUENCE [LARGE SCALE GENOMIC DNA]</scope>
</reference>
<accession>A0AAV4Y9R1</accession>
<organism evidence="2 3">
    <name type="scientific">Caerostris extrusa</name>
    <name type="common">Bark spider</name>
    <name type="synonym">Caerostris bankana</name>
    <dbReference type="NCBI Taxonomy" id="172846"/>
    <lineage>
        <taxon>Eukaryota</taxon>
        <taxon>Metazoa</taxon>
        <taxon>Ecdysozoa</taxon>
        <taxon>Arthropoda</taxon>
        <taxon>Chelicerata</taxon>
        <taxon>Arachnida</taxon>
        <taxon>Araneae</taxon>
        <taxon>Araneomorphae</taxon>
        <taxon>Entelegynae</taxon>
        <taxon>Araneoidea</taxon>
        <taxon>Araneidae</taxon>
        <taxon>Caerostris</taxon>
    </lineage>
</organism>
<gene>
    <name evidence="2" type="ORF">CEXT_374031</name>
</gene>
<dbReference type="Proteomes" id="UP001054945">
    <property type="component" value="Unassembled WGS sequence"/>
</dbReference>
<evidence type="ECO:0000313" key="3">
    <source>
        <dbReference type="Proteomes" id="UP001054945"/>
    </source>
</evidence>
<sequence length="106" mass="11601">MARGAEEIIDCEGEGCKRDKKIATRGSSGKYRMGEGVYGLRERRGAEKGTMFSTLSVGASRSAWCLKRVCRLSNYVNTEEQRLRATVPTERKTGSAAMKSGGFQSV</sequence>
<proteinExistence type="predicted"/>